<evidence type="ECO:0000256" key="7">
    <source>
        <dbReference type="ARBA" id="ARBA00035120"/>
    </source>
</evidence>
<gene>
    <name evidence="10 11" type="primary">crcB</name>
    <name evidence="10" type="synonym">fluC</name>
    <name evidence="11" type="ORF">AB3X52_06490</name>
</gene>
<keyword evidence="2 10" id="KW-1003">Cell membrane</keyword>
<keyword evidence="6 10" id="KW-0407">Ion channel</keyword>
<dbReference type="Pfam" id="PF02537">
    <property type="entry name" value="CRCB"/>
    <property type="match status" value="1"/>
</dbReference>
<comment type="caution">
    <text evidence="11">The sequence shown here is derived from an EMBL/GenBank/DDBJ whole genome shotgun (WGS) entry which is preliminary data.</text>
</comment>
<comment type="similarity">
    <text evidence="7 10">Belongs to the fluoride channel Fluc/FEX (TC 1.A.43) family.</text>
</comment>
<comment type="activity regulation">
    <text evidence="10">Na(+) is not transported, but it plays an essential structural role and its presence is essential for fluoride channel function.</text>
</comment>
<protein>
    <recommendedName>
        <fullName evidence="10">Fluoride-specific ion channel FluC</fullName>
    </recommendedName>
</protein>
<dbReference type="HAMAP" id="MF_00454">
    <property type="entry name" value="FluC"/>
    <property type="match status" value="1"/>
</dbReference>
<keyword evidence="10" id="KW-0813">Transport</keyword>
<dbReference type="PANTHER" id="PTHR28259:SF1">
    <property type="entry name" value="FLUORIDE EXPORT PROTEIN 1-RELATED"/>
    <property type="match status" value="1"/>
</dbReference>
<evidence type="ECO:0000256" key="1">
    <source>
        <dbReference type="ARBA" id="ARBA00004651"/>
    </source>
</evidence>
<evidence type="ECO:0000256" key="4">
    <source>
        <dbReference type="ARBA" id="ARBA00022989"/>
    </source>
</evidence>
<evidence type="ECO:0000256" key="8">
    <source>
        <dbReference type="ARBA" id="ARBA00035585"/>
    </source>
</evidence>
<comment type="subcellular location">
    <subcellularLocation>
        <location evidence="1 10">Cell membrane</location>
        <topology evidence="1 10">Multi-pass membrane protein</topology>
    </subcellularLocation>
</comment>
<dbReference type="NCBIfam" id="TIGR00494">
    <property type="entry name" value="crcB"/>
    <property type="match status" value="1"/>
</dbReference>
<keyword evidence="10" id="KW-0915">Sodium</keyword>
<organism evidence="11 12">
    <name type="scientific">Nocardioides eburneus</name>
    <dbReference type="NCBI Taxonomy" id="3231482"/>
    <lineage>
        <taxon>Bacteria</taxon>
        <taxon>Bacillati</taxon>
        <taxon>Actinomycetota</taxon>
        <taxon>Actinomycetes</taxon>
        <taxon>Propionibacteriales</taxon>
        <taxon>Nocardioidaceae</taxon>
        <taxon>Nocardioides</taxon>
    </lineage>
</organism>
<reference evidence="11 12" key="1">
    <citation type="submission" date="2024-07" db="EMBL/GenBank/DDBJ databases">
        <authorList>
            <person name="Lee S."/>
            <person name="Kang M."/>
        </authorList>
    </citation>
    <scope>NUCLEOTIDE SEQUENCE [LARGE SCALE GENOMIC DNA]</scope>
    <source>
        <strain evidence="11 12">DS6</strain>
    </source>
</reference>
<accession>A0ABV3SXI9</accession>
<evidence type="ECO:0000256" key="2">
    <source>
        <dbReference type="ARBA" id="ARBA00022475"/>
    </source>
</evidence>
<feature type="binding site" evidence="10">
    <location>
        <position position="76"/>
    </location>
    <ligand>
        <name>Na(+)</name>
        <dbReference type="ChEBI" id="CHEBI:29101"/>
        <note>structural</note>
    </ligand>
</feature>
<feature type="transmembrane region" description="Helical" evidence="10">
    <location>
        <begin position="98"/>
        <end position="118"/>
    </location>
</feature>
<feature type="transmembrane region" description="Helical" evidence="10">
    <location>
        <begin position="37"/>
        <end position="55"/>
    </location>
</feature>
<dbReference type="EMBL" id="JBFPJR010000008">
    <property type="protein sequence ID" value="MEX0427260.1"/>
    <property type="molecule type" value="Genomic_DNA"/>
</dbReference>
<evidence type="ECO:0000256" key="10">
    <source>
        <dbReference type="HAMAP-Rule" id="MF_00454"/>
    </source>
</evidence>
<evidence type="ECO:0000256" key="6">
    <source>
        <dbReference type="ARBA" id="ARBA00023303"/>
    </source>
</evidence>
<keyword evidence="3 10" id="KW-0812">Transmembrane</keyword>
<keyword evidence="12" id="KW-1185">Reference proteome</keyword>
<comment type="catalytic activity">
    <reaction evidence="8">
        <text>fluoride(in) = fluoride(out)</text>
        <dbReference type="Rhea" id="RHEA:76159"/>
        <dbReference type="ChEBI" id="CHEBI:17051"/>
    </reaction>
    <physiologicalReaction direction="left-to-right" evidence="8">
        <dbReference type="Rhea" id="RHEA:76160"/>
    </physiologicalReaction>
</comment>
<keyword evidence="10" id="KW-0479">Metal-binding</keyword>
<name>A0ABV3SXI9_9ACTN</name>
<dbReference type="InterPro" id="IPR003691">
    <property type="entry name" value="FluC"/>
</dbReference>
<feature type="transmembrane region" description="Helical" evidence="10">
    <location>
        <begin position="62"/>
        <end position="83"/>
    </location>
</feature>
<evidence type="ECO:0000313" key="12">
    <source>
        <dbReference type="Proteomes" id="UP001556631"/>
    </source>
</evidence>
<evidence type="ECO:0000256" key="5">
    <source>
        <dbReference type="ARBA" id="ARBA00023136"/>
    </source>
</evidence>
<feature type="binding site" evidence="10">
    <location>
        <position position="73"/>
    </location>
    <ligand>
        <name>Na(+)</name>
        <dbReference type="ChEBI" id="CHEBI:29101"/>
        <note>structural</note>
    </ligand>
</feature>
<sequence>MTALLVLLGGAVGAPVRYLTDQWVQTRHDTVLPWGTFTVNIAGSLILGFVAGAASTGAFPSWGLTLAGTGFCGALTTFSTFGYETLRLVETGSWRTAFLNVVGSLAIGLGACAVGWAVGTAL</sequence>
<evidence type="ECO:0000256" key="9">
    <source>
        <dbReference type="ARBA" id="ARBA00049940"/>
    </source>
</evidence>
<proteinExistence type="inferred from homology"/>
<comment type="function">
    <text evidence="9 10">Fluoride-specific ion channel. Important for reducing fluoride concentration in the cell, thus reducing its toxicity.</text>
</comment>
<dbReference type="Proteomes" id="UP001556631">
    <property type="component" value="Unassembled WGS sequence"/>
</dbReference>
<dbReference type="RefSeq" id="WP_367992466.1">
    <property type="nucleotide sequence ID" value="NZ_JBFPJR010000008.1"/>
</dbReference>
<keyword evidence="5 10" id="KW-0472">Membrane</keyword>
<evidence type="ECO:0000313" key="11">
    <source>
        <dbReference type="EMBL" id="MEX0427260.1"/>
    </source>
</evidence>
<keyword evidence="10" id="KW-0406">Ion transport</keyword>
<keyword evidence="4 10" id="KW-1133">Transmembrane helix</keyword>
<dbReference type="PANTHER" id="PTHR28259">
    <property type="entry name" value="FLUORIDE EXPORT PROTEIN 1-RELATED"/>
    <property type="match status" value="1"/>
</dbReference>
<evidence type="ECO:0000256" key="3">
    <source>
        <dbReference type="ARBA" id="ARBA00022692"/>
    </source>
</evidence>